<feature type="binding site" evidence="4">
    <location>
        <begin position="116"/>
        <end position="118"/>
    </location>
    <ligand>
        <name>acetyl-CoA</name>
        <dbReference type="ChEBI" id="CHEBI:57288"/>
        <label>1</label>
    </ligand>
</feature>
<evidence type="ECO:0000256" key="5">
    <source>
        <dbReference type="SAM" id="MobiDB-lite"/>
    </source>
</evidence>
<dbReference type="Pfam" id="PF00583">
    <property type="entry name" value="Acetyltransf_1"/>
    <property type="match status" value="1"/>
</dbReference>
<dbReference type="NCBIfam" id="TIGR03448">
    <property type="entry name" value="mycothiol_MshD"/>
    <property type="match status" value="1"/>
</dbReference>
<feature type="binding site" evidence="4">
    <location>
        <begin position="276"/>
        <end position="278"/>
    </location>
    <ligand>
        <name>acetyl-CoA</name>
        <dbReference type="ChEBI" id="CHEBI:57288"/>
        <label>2</label>
    </ligand>
</feature>
<dbReference type="SUPFAM" id="SSF55729">
    <property type="entry name" value="Acyl-CoA N-acyltransferases (Nat)"/>
    <property type="match status" value="1"/>
</dbReference>
<feature type="binding site" evidence="4">
    <location>
        <position position="259"/>
    </location>
    <ligand>
        <name>1D-myo-inositol 2-(L-cysteinylamino)-2-deoxy-alpha-D-glucopyranoside</name>
        <dbReference type="ChEBI" id="CHEBI:58887"/>
    </ligand>
</feature>
<feature type="domain" description="N-acetyltransferase" evidence="6">
    <location>
        <begin position="47"/>
        <end position="186"/>
    </location>
</feature>
<evidence type="ECO:0000259" key="6">
    <source>
        <dbReference type="PROSITE" id="PS51186"/>
    </source>
</evidence>
<dbReference type="EMBL" id="BAABIC010000017">
    <property type="protein sequence ID" value="GAA4702137.1"/>
    <property type="molecule type" value="Genomic_DNA"/>
</dbReference>
<reference evidence="8" key="1">
    <citation type="journal article" date="2019" name="Int. J. Syst. Evol. Microbiol.">
        <title>The Global Catalogue of Microorganisms (GCM) 10K type strain sequencing project: providing services to taxonomists for standard genome sequencing and annotation.</title>
        <authorList>
            <consortium name="The Broad Institute Genomics Platform"/>
            <consortium name="The Broad Institute Genome Sequencing Center for Infectious Disease"/>
            <person name="Wu L."/>
            <person name="Ma J."/>
        </authorList>
    </citation>
    <scope>NUCLEOTIDE SEQUENCE [LARGE SCALE GENOMIC DNA]</scope>
    <source>
        <strain evidence="8">JCM 18055</strain>
    </source>
</reference>
<gene>
    <name evidence="4 7" type="primary">mshD</name>
    <name evidence="7" type="ORF">GCM10023215_46580</name>
</gene>
<evidence type="ECO:0000256" key="2">
    <source>
        <dbReference type="ARBA" id="ARBA00022737"/>
    </source>
</evidence>
<keyword evidence="1 4" id="KW-0808">Transferase</keyword>
<comment type="subunit">
    <text evidence="4">Monomer.</text>
</comment>
<comment type="similarity">
    <text evidence="4">Belongs to the acetyltransferase family. MshD subfamily.</text>
</comment>
<dbReference type="PANTHER" id="PTHR43617">
    <property type="entry name" value="L-AMINO ACID N-ACETYLTRANSFERASE"/>
    <property type="match status" value="1"/>
</dbReference>
<keyword evidence="8" id="KW-1185">Reference proteome</keyword>
<dbReference type="HAMAP" id="MF_01698">
    <property type="entry name" value="MshD"/>
    <property type="match status" value="1"/>
</dbReference>
<dbReference type="InterPro" id="IPR016181">
    <property type="entry name" value="Acyl_CoA_acyltransferase"/>
</dbReference>
<dbReference type="InterPro" id="IPR050276">
    <property type="entry name" value="MshD_Acetyltransferase"/>
</dbReference>
<dbReference type="Proteomes" id="UP001500325">
    <property type="component" value="Unassembled WGS sequence"/>
</dbReference>
<feature type="binding site" evidence="4">
    <location>
        <begin position="315"/>
        <end position="320"/>
    </location>
    <ligand>
        <name>acetyl-CoA</name>
        <dbReference type="ChEBI" id="CHEBI:57288"/>
        <label>2</label>
    </ligand>
</feature>
<comment type="catalytic activity">
    <reaction evidence="4">
        <text>1D-myo-inositol 2-(L-cysteinylamino)-2-deoxy-alpha-D-glucopyranoside + acetyl-CoA = mycothiol + CoA + H(+)</text>
        <dbReference type="Rhea" id="RHEA:26172"/>
        <dbReference type="ChEBI" id="CHEBI:15378"/>
        <dbReference type="ChEBI" id="CHEBI:16768"/>
        <dbReference type="ChEBI" id="CHEBI:57287"/>
        <dbReference type="ChEBI" id="CHEBI:57288"/>
        <dbReference type="ChEBI" id="CHEBI:58887"/>
        <dbReference type="EC" id="2.3.1.189"/>
    </reaction>
</comment>
<comment type="function">
    <text evidence="4">Catalyzes the transfer of acetyl from acetyl-CoA to desacetylmycothiol (Cys-GlcN-Ins) to form mycothiol.</text>
</comment>
<protein>
    <recommendedName>
        <fullName evidence="4">Mycothiol acetyltransferase</fullName>
        <shortName evidence="4">MSH acetyltransferase</shortName>
        <ecNumber evidence="4">2.3.1.189</ecNumber>
    </recommendedName>
    <alternativeName>
        <fullName evidence="4">Mycothiol synthase</fullName>
    </alternativeName>
</protein>
<feature type="domain" description="N-acetyltransferase" evidence="6">
    <location>
        <begin position="189"/>
        <end position="338"/>
    </location>
</feature>
<name>A0ABP8X962_9PSEU</name>
<dbReference type="PIRSF" id="PIRSF021524">
    <property type="entry name" value="MSH_acetyltransferase"/>
    <property type="match status" value="1"/>
</dbReference>
<feature type="compositionally biased region" description="Basic and acidic residues" evidence="5">
    <location>
        <begin position="1"/>
        <end position="16"/>
    </location>
</feature>
<evidence type="ECO:0000256" key="3">
    <source>
        <dbReference type="ARBA" id="ARBA00023315"/>
    </source>
</evidence>
<dbReference type="PROSITE" id="PS51186">
    <property type="entry name" value="GNAT"/>
    <property type="match status" value="2"/>
</dbReference>
<feature type="region of interest" description="Disordered" evidence="5">
    <location>
        <begin position="1"/>
        <end position="39"/>
    </location>
</feature>
<dbReference type="InterPro" id="IPR017813">
    <property type="entry name" value="Mycothiol_AcTrfase"/>
</dbReference>
<evidence type="ECO:0000313" key="8">
    <source>
        <dbReference type="Proteomes" id="UP001500325"/>
    </source>
</evidence>
<accession>A0ABP8X962</accession>
<evidence type="ECO:0000256" key="4">
    <source>
        <dbReference type="HAMAP-Rule" id="MF_01698"/>
    </source>
</evidence>
<comment type="caution">
    <text evidence="4">Lacks conserved residue(s) required for the propagation of feature annotation.</text>
</comment>
<organism evidence="7 8">
    <name type="scientific">Pseudonocardia yuanmonensis</name>
    <dbReference type="NCBI Taxonomy" id="1095914"/>
    <lineage>
        <taxon>Bacteria</taxon>
        <taxon>Bacillati</taxon>
        <taxon>Actinomycetota</taxon>
        <taxon>Actinomycetes</taxon>
        <taxon>Pseudonocardiales</taxon>
        <taxon>Pseudonocardiaceae</taxon>
        <taxon>Pseudonocardia</taxon>
    </lineage>
</organism>
<evidence type="ECO:0000313" key="7">
    <source>
        <dbReference type="EMBL" id="GAA4702137.1"/>
    </source>
</evidence>
<comment type="caution">
    <text evidence="7">The sequence shown here is derived from an EMBL/GenBank/DDBJ whole genome shotgun (WGS) entry which is preliminary data.</text>
</comment>
<dbReference type="PANTHER" id="PTHR43617:SF31">
    <property type="entry name" value="MYCOTHIOL ACETYLTRANSFERASE"/>
    <property type="match status" value="1"/>
</dbReference>
<keyword evidence="3 4" id="KW-0012">Acyltransferase</keyword>
<sequence>MTGTDRQHRTGADRHRTGVAPPGVSRPDDHGTPGRPAGRVVPVSAVRVLSEIDPAATAGVRALAEAAERADAREPFSEQFLLNLRGGAREGVTHLVVEADGAVAGYAQLDGTSAELAVHPDHRRRGLGAALLAELTALAPTLDVWAHGDLPAAAALAASRGLTRARVLWQMRRTPEAGALPALTVPEGVTIRPFVVGEDEAEFLRVNNAAFDWHPEQGGWGVEQVREREAEDWFDPEGFLLAVDAGDAGGTLLGYHWTKVHPPTATEPSMGEVYVLGVDPAAHGRGLGRVLTLAGLHHLAGRGLDTVLLYVEADNAPAVRVYEKLGFAVHTSDVMYSS</sequence>
<feature type="binding site" evidence="4">
    <location>
        <position position="272"/>
    </location>
    <ligand>
        <name>1D-myo-inositol 2-(L-cysteinylamino)-2-deoxy-alpha-D-glucopyranoside</name>
        <dbReference type="ChEBI" id="CHEBI:58887"/>
    </ligand>
</feature>
<dbReference type="EC" id="2.3.1.189" evidence="4"/>
<proteinExistence type="inferred from homology"/>
<feature type="binding site" evidence="4">
    <location>
        <position position="78"/>
    </location>
    <ligand>
        <name>1D-myo-inositol 2-(L-cysteinylamino)-2-deoxy-alpha-D-glucopyranoside</name>
        <dbReference type="ChEBI" id="CHEBI:58887"/>
    </ligand>
</feature>
<feature type="binding site" evidence="4">
    <location>
        <begin position="283"/>
        <end position="289"/>
    </location>
    <ligand>
        <name>acetyl-CoA</name>
        <dbReference type="ChEBI" id="CHEBI:57288"/>
        <label>2</label>
    </ligand>
</feature>
<feature type="binding site" evidence="4">
    <location>
        <position position="216"/>
    </location>
    <ligand>
        <name>1D-myo-inositol 2-(L-cysteinylamino)-2-deoxy-alpha-D-glucopyranoside</name>
        <dbReference type="ChEBI" id="CHEBI:58887"/>
    </ligand>
</feature>
<keyword evidence="2 4" id="KW-0677">Repeat</keyword>
<evidence type="ECO:0000256" key="1">
    <source>
        <dbReference type="ARBA" id="ARBA00022679"/>
    </source>
</evidence>
<dbReference type="CDD" id="cd04301">
    <property type="entry name" value="NAT_SF"/>
    <property type="match status" value="1"/>
</dbReference>
<dbReference type="InterPro" id="IPR000182">
    <property type="entry name" value="GNAT_dom"/>
</dbReference>
<feature type="binding site" evidence="4">
    <location>
        <position position="310"/>
    </location>
    <ligand>
        <name>1D-myo-inositol 2-(L-cysteinylamino)-2-deoxy-alpha-D-glucopyranoside</name>
        <dbReference type="ChEBI" id="CHEBI:58887"/>
    </ligand>
</feature>
<dbReference type="Pfam" id="PF13508">
    <property type="entry name" value="Acetyltransf_7"/>
    <property type="match status" value="1"/>
</dbReference>
<dbReference type="Gene3D" id="3.40.630.30">
    <property type="match status" value="1"/>
</dbReference>